<dbReference type="Gene3D" id="3.30.1920.10">
    <property type="entry name" value="Baseplate protein-like domains - 2 layer sandwich fold"/>
    <property type="match status" value="1"/>
</dbReference>
<dbReference type="InterPro" id="IPR023399">
    <property type="entry name" value="Baseplate-like_2-layer_sand"/>
</dbReference>
<dbReference type="InterPro" id="IPR053982">
    <property type="entry name" value="Gp44/GpP-like_C"/>
</dbReference>
<proteinExistence type="predicted"/>
<name>A0A6J5FGZ0_9BURK</name>
<evidence type="ECO:0000313" key="5">
    <source>
        <dbReference type="Proteomes" id="UP000494119"/>
    </source>
</evidence>
<dbReference type="SUPFAM" id="SSF69279">
    <property type="entry name" value="Phage tail proteins"/>
    <property type="match status" value="2"/>
</dbReference>
<dbReference type="Gene3D" id="2.30.300.10">
    <property type="entry name" value="Baseplate protein-like domain - beta roll fold"/>
    <property type="match status" value="1"/>
</dbReference>
<dbReference type="RefSeq" id="WP_175194318.1">
    <property type="nucleotide sequence ID" value="NZ_CADIKL010000003.1"/>
</dbReference>
<dbReference type="Pfam" id="PF22255">
    <property type="entry name" value="Gp44-like_2nd"/>
    <property type="match status" value="1"/>
</dbReference>
<dbReference type="Gene3D" id="3.55.50.10">
    <property type="entry name" value="Baseplate protein-like domains"/>
    <property type="match status" value="1"/>
</dbReference>
<evidence type="ECO:0000259" key="3">
    <source>
        <dbReference type="Pfam" id="PF22255"/>
    </source>
</evidence>
<evidence type="ECO:0000259" key="1">
    <source>
        <dbReference type="Pfam" id="PF21683"/>
    </source>
</evidence>
<dbReference type="InterPro" id="IPR049354">
    <property type="entry name" value="GpP-like_N"/>
</dbReference>
<dbReference type="Pfam" id="PF21683">
    <property type="entry name" value="GpP-like_1st"/>
    <property type="match status" value="1"/>
</dbReference>
<keyword evidence="5" id="KW-1185">Reference proteome</keyword>
<sequence length="354" mass="38455">MSDELTLTVGGKVISGWTDVRVTRGIERIPSDFDIGLTELFPGELDQVVVTPGDACVVQIGGDTVVTGYVDRYIPSFDTYDHRIRIAGRGKCQDLVDCSAEWVNGQISGASALAVASKLAAPYGITATCNESGLRVIPQFNLMLGETPFEIIDRVSKYSSLLAYEETDGSLILARASSLQHATNLEEGQNVEGASVEYSADQRFQTYKAFLQAINTFKEGGDGGNLIATTTDSGVLRNRQKFIIAEAVAGYMDVAAQRAAWEMNRRNGRSVVVRVVVDSWRDGDGMLWAPNMLVSVYLPSLKLGRKTWLISEVTFRMDENGTHAELVIMSPDAFAVEPTALQYGFVDGATLSAQ</sequence>
<dbReference type="Pfam" id="PF21929">
    <property type="entry name" value="GpP_4th"/>
    <property type="match status" value="1"/>
</dbReference>
<organism evidence="4 5">
    <name type="scientific">Paraburkholderia caffeinitolerans</name>
    <dbReference type="NCBI Taxonomy" id="1723730"/>
    <lineage>
        <taxon>Bacteria</taxon>
        <taxon>Pseudomonadati</taxon>
        <taxon>Pseudomonadota</taxon>
        <taxon>Betaproteobacteria</taxon>
        <taxon>Burkholderiales</taxon>
        <taxon>Burkholderiaceae</taxon>
        <taxon>Paraburkholderia</taxon>
    </lineage>
</organism>
<evidence type="ECO:0000259" key="2">
    <source>
        <dbReference type="Pfam" id="PF21929"/>
    </source>
</evidence>
<dbReference type="Proteomes" id="UP000494119">
    <property type="component" value="Unassembled WGS sequence"/>
</dbReference>
<feature type="domain" description="Baseplate hub protein gp44/GpP-like C-terminal" evidence="2">
    <location>
        <begin position="255"/>
        <end position="337"/>
    </location>
</feature>
<feature type="domain" description="Baseplate hub protein gp44-like N-terminal" evidence="1">
    <location>
        <begin position="5"/>
        <end position="89"/>
    </location>
</feature>
<evidence type="ECO:0000313" key="4">
    <source>
        <dbReference type="EMBL" id="CAB3779413.1"/>
    </source>
</evidence>
<protein>
    <submittedName>
        <fullName evidence="4">Uncharacterized protein</fullName>
    </submittedName>
</protein>
<gene>
    <name evidence="4" type="ORF">LMG28688_00834</name>
</gene>
<dbReference type="PIRSF" id="PIRSF004440">
    <property type="entry name" value="GpP"/>
    <property type="match status" value="1"/>
</dbReference>
<dbReference type="EMBL" id="CADIKL010000003">
    <property type="protein sequence ID" value="CAB3779413.1"/>
    <property type="molecule type" value="Genomic_DNA"/>
</dbReference>
<dbReference type="InterPro" id="IPR026276">
    <property type="entry name" value="Baseplate_GpP"/>
</dbReference>
<accession>A0A6J5FGZ0</accession>
<feature type="domain" description="Baseplate hub protein gp44/GpP-like second" evidence="3">
    <location>
        <begin position="92"/>
        <end position="175"/>
    </location>
</feature>
<dbReference type="InterPro" id="IPR053981">
    <property type="entry name" value="Gp44/GpP-like_2nd"/>
</dbReference>
<reference evidence="4 5" key="1">
    <citation type="submission" date="2020-04" db="EMBL/GenBank/DDBJ databases">
        <authorList>
            <person name="De Canck E."/>
        </authorList>
    </citation>
    <scope>NUCLEOTIDE SEQUENCE [LARGE SCALE GENOMIC DNA]</scope>
    <source>
        <strain evidence="4 5">LMG 28688</strain>
    </source>
</reference>
<dbReference type="AlphaFoldDB" id="A0A6J5FGZ0"/>